<evidence type="ECO:0000256" key="4">
    <source>
        <dbReference type="PROSITE-ProRule" id="PRU01016"/>
    </source>
</evidence>
<dbReference type="Pfam" id="PF00145">
    <property type="entry name" value="DNA_methylase"/>
    <property type="match status" value="1"/>
</dbReference>
<dbReference type="PANTHER" id="PTHR46098">
    <property type="entry name" value="TRNA (CYTOSINE(38)-C(5))-METHYLTRANSFERASE"/>
    <property type="match status" value="1"/>
</dbReference>
<dbReference type="InterPro" id="IPR050750">
    <property type="entry name" value="C5-MTase"/>
</dbReference>
<name>A0A1Y1IS46_KLENI</name>
<dbReference type="InterPro" id="IPR029063">
    <property type="entry name" value="SAM-dependent_MTases_sf"/>
</dbReference>
<dbReference type="OrthoDB" id="641149at2759"/>
<evidence type="ECO:0000256" key="2">
    <source>
        <dbReference type="ARBA" id="ARBA00022679"/>
    </source>
</evidence>
<keyword evidence="1 4" id="KW-0489">Methyltransferase</keyword>
<keyword evidence="3 4" id="KW-0949">S-adenosyl-L-methionine</keyword>
<reference evidence="5 6" key="1">
    <citation type="journal article" date="2014" name="Nat. Commun.">
        <title>Klebsormidium flaccidum genome reveals primary factors for plant terrestrial adaptation.</title>
        <authorList>
            <person name="Hori K."/>
            <person name="Maruyama F."/>
            <person name="Fujisawa T."/>
            <person name="Togashi T."/>
            <person name="Yamamoto N."/>
            <person name="Seo M."/>
            <person name="Sato S."/>
            <person name="Yamada T."/>
            <person name="Mori H."/>
            <person name="Tajima N."/>
            <person name="Moriyama T."/>
            <person name="Ikeuchi M."/>
            <person name="Watanabe M."/>
            <person name="Wada H."/>
            <person name="Kobayashi K."/>
            <person name="Saito M."/>
            <person name="Masuda T."/>
            <person name="Sasaki-Sekimoto Y."/>
            <person name="Mashiguchi K."/>
            <person name="Awai K."/>
            <person name="Shimojima M."/>
            <person name="Masuda S."/>
            <person name="Iwai M."/>
            <person name="Nobusawa T."/>
            <person name="Narise T."/>
            <person name="Kondo S."/>
            <person name="Saito H."/>
            <person name="Sato R."/>
            <person name="Murakawa M."/>
            <person name="Ihara Y."/>
            <person name="Oshima-Yamada Y."/>
            <person name="Ohtaka K."/>
            <person name="Satoh M."/>
            <person name="Sonobe K."/>
            <person name="Ishii M."/>
            <person name="Ohtani R."/>
            <person name="Kanamori-Sato M."/>
            <person name="Honoki R."/>
            <person name="Miyazaki D."/>
            <person name="Mochizuki H."/>
            <person name="Umetsu J."/>
            <person name="Higashi K."/>
            <person name="Shibata D."/>
            <person name="Kamiya Y."/>
            <person name="Sato N."/>
            <person name="Nakamura Y."/>
            <person name="Tabata S."/>
            <person name="Ida S."/>
            <person name="Kurokawa K."/>
            <person name="Ohta H."/>
        </authorList>
    </citation>
    <scope>NUCLEOTIDE SEQUENCE [LARGE SCALE GENOMIC DNA]</scope>
    <source>
        <strain evidence="5 6">NIES-2285</strain>
    </source>
</reference>
<organism evidence="5 6">
    <name type="scientific">Klebsormidium nitens</name>
    <name type="common">Green alga</name>
    <name type="synonym">Ulothrix nitens</name>
    <dbReference type="NCBI Taxonomy" id="105231"/>
    <lineage>
        <taxon>Eukaryota</taxon>
        <taxon>Viridiplantae</taxon>
        <taxon>Streptophyta</taxon>
        <taxon>Klebsormidiophyceae</taxon>
        <taxon>Klebsormidiales</taxon>
        <taxon>Klebsormidiaceae</taxon>
        <taxon>Klebsormidium</taxon>
    </lineage>
</organism>
<dbReference type="InterPro" id="IPR001525">
    <property type="entry name" value="C5_MeTfrase"/>
</dbReference>
<protein>
    <recommendedName>
        <fullName evidence="7">DNA (cytosine-5-)-methyltransferase</fullName>
    </recommendedName>
</protein>
<dbReference type="InterPro" id="IPR018117">
    <property type="entry name" value="C5_DNA_meth_AS"/>
</dbReference>
<accession>A0A1Y1IS46</accession>
<dbReference type="GO" id="GO:0008168">
    <property type="term" value="F:methyltransferase activity"/>
    <property type="evidence" value="ECO:0007669"/>
    <property type="project" value="UniProtKB-KW"/>
</dbReference>
<keyword evidence="6" id="KW-1185">Reference proteome</keyword>
<dbReference type="Gene3D" id="3.40.50.150">
    <property type="entry name" value="Vaccinia Virus protein VP39"/>
    <property type="match status" value="1"/>
</dbReference>
<gene>
    <name evidence="5" type="ORF">KFL_007080060</name>
</gene>
<evidence type="ECO:0000313" key="6">
    <source>
        <dbReference type="Proteomes" id="UP000054558"/>
    </source>
</evidence>
<dbReference type="GO" id="GO:0032259">
    <property type="term" value="P:methylation"/>
    <property type="evidence" value="ECO:0007669"/>
    <property type="project" value="UniProtKB-KW"/>
</dbReference>
<dbReference type="AlphaFoldDB" id="A0A1Y1IS46"/>
<evidence type="ECO:0000256" key="1">
    <source>
        <dbReference type="ARBA" id="ARBA00022603"/>
    </source>
</evidence>
<dbReference type="PANTHER" id="PTHR46098:SF1">
    <property type="entry name" value="TRNA (CYTOSINE(38)-C(5))-METHYLTRANSFERASE"/>
    <property type="match status" value="1"/>
</dbReference>
<dbReference type="SUPFAM" id="SSF53335">
    <property type="entry name" value="S-adenosyl-L-methionine-dependent methyltransferases"/>
    <property type="match status" value="1"/>
</dbReference>
<keyword evidence="2 4" id="KW-0808">Transferase</keyword>
<comment type="similarity">
    <text evidence="4">Belongs to the class I-like SAM-binding methyltransferase superfamily. C5-methyltransferase family.</text>
</comment>
<dbReference type="EMBL" id="DF237657">
    <property type="protein sequence ID" value="GAQ90968.1"/>
    <property type="molecule type" value="Genomic_DNA"/>
</dbReference>
<dbReference type="Proteomes" id="UP000054558">
    <property type="component" value="Unassembled WGS sequence"/>
</dbReference>
<proteinExistence type="inferred from homology"/>
<dbReference type="PROSITE" id="PS51679">
    <property type="entry name" value="SAM_MT_C5"/>
    <property type="match status" value="1"/>
</dbReference>
<evidence type="ECO:0008006" key="7">
    <source>
        <dbReference type="Google" id="ProtNLM"/>
    </source>
</evidence>
<feature type="active site" evidence="4">
    <location>
        <position position="74"/>
    </location>
</feature>
<dbReference type="PROSITE" id="PS00094">
    <property type="entry name" value="C5_MTASE_1"/>
    <property type="match status" value="1"/>
</dbReference>
<evidence type="ECO:0000313" key="5">
    <source>
        <dbReference type="EMBL" id="GAQ90968.1"/>
    </source>
</evidence>
<sequence length="461" mass="51085">MLPALDVFSGIGGFARALQGIATVKKFCDIDPSARACIRRNMDRGLLEEAEIETDIRNLEGSKDVEVIAAGIPCLGFSPLGLKAGFEHIQTKLFYELLRVIDECDPQLIFLENVPNIVLHGMHTVVDELHERRGYDLSWVLLPAYAVGAYHTRLRWFCLAKKPNLKLTWDNLSFVPHCFDTKDPPPRMIGRDDPGWLERAKRCFLLGNSIVPCAARLAFFLLASGFKQGDIAAPTLVMGEPGPALRTVVDETAPGFVFPRWGGVDSKSVYSIPVMHFRRPELQLQLFQRPQLEVLLTEKVTSPVIYSQLLRLWSTPRAGCTGSSRILTERSSRDLPTQVKFEVGTPEHERKGQLNPDWVEEVLMGYPRAKLRKVAEEAKGLRSAGTVDRVVVIVDGAGASSCGSQALKALGQLFSLEDCSLLDIVSTILLINADDTLKGAWAVAKLMEPAKRYAPLVRVLE</sequence>
<evidence type="ECO:0000256" key="3">
    <source>
        <dbReference type="ARBA" id="ARBA00022691"/>
    </source>
</evidence>